<sequence>MAKILLIEDDNLLQALYKGKLTDEGFEVTAASDGKTGLNLIKSQRFDLILLDIILPGGLNGFDILEYLKKDQNLSQIPVIVMTNLESEDKVARDIGAADYFIKANVSLKEIVDRIKNVLKGK</sequence>
<dbReference type="InterPro" id="IPR001789">
    <property type="entry name" value="Sig_transdc_resp-reg_receiver"/>
</dbReference>
<dbReference type="AlphaFoldDB" id="A0A1F5G4T4"/>
<dbReference type="Gene3D" id="3.40.50.2300">
    <property type="match status" value="1"/>
</dbReference>
<feature type="domain" description="Response regulatory" evidence="7">
    <location>
        <begin position="3"/>
        <end position="119"/>
    </location>
</feature>
<dbReference type="PROSITE" id="PS50110">
    <property type="entry name" value="RESPONSE_REGULATORY"/>
    <property type="match status" value="1"/>
</dbReference>
<evidence type="ECO:0000256" key="2">
    <source>
        <dbReference type="ARBA" id="ARBA00023012"/>
    </source>
</evidence>
<gene>
    <name evidence="8" type="ORF">A2164_01385</name>
</gene>
<dbReference type="Proteomes" id="UP000176317">
    <property type="component" value="Unassembled WGS sequence"/>
</dbReference>
<evidence type="ECO:0000313" key="8">
    <source>
        <dbReference type="EMBL" id="OGD86849.1"/>
    </source>
</evidence>
<evidence type="ECO:0000256" key="6">
    <source>
        <dbReference type="PROSITE-ProRule" id="PRU00169"/>
    </source>
</evidence>
<evidence type="ECO:0000256" key="5">
    <source>
        <dbReference type="ARBA" id="ARBA00023163"/>
    </source>
</evidence>
<evidence type="ECO:0000256" key="4">
    <source>
        <dbReference type="ARBA" id="ARBA00023125"/>
    </source>
</evidence>
<dbReference type="PANTHER" id="PTHR48111">
    <property type="entry name" value="REGULATOR OF RPOS"/>
    <property type="match status" value="1"/>
</dbReference>
<dbReference type="PANTHER" id="PTHR48111:SF1">
    <property type="entry name" value="TWO-COMPONENT RESPONSE REGULATOR ORR33"/>
    <property type="match status" value="1"/>
</dbReference>
<comment type="caution">
    <text evidence="8">The sequence shown here is derived from an EMBL/GenBank/DDBJ whole genome shotgun (WGS) entry which is preliminary data.</text>
</comment>
<keyword evidence="4" id="KW-0238">DNA-binding</keyword>
<reference evidence="8 9" key="1">
    <citation type="journal article" date="2016" name="Nat. Commun.">
        <title>Thousands of microbial genomes shed light on interconnected biogeochemical processes in an aquifer system.</title>
        <authorList>
            <person name="Anantharaman K."/>
            <person name="Brown C.T."/>
            <person name="Hug L.A."/>
            <person name="Sharon I."/>
            <person name="Castelle C.J."/>
            <person name="Probst A.J."/>
            <person name="Thomas B.C."/>
            <person name="Singh A."/>
            <person name="Wilkins M.J."/>
            <person name="Karaoz U."/>
            <person name="Brodie E.L."/>
            <person name="Williams K.H."/>
            <person name="Hubbard S.S."/>
            <person name="Banfield J.F."/>
        </authorList>
    </citation>
    <scope>NUCLEOTIDE SEQUENCE [LARGE SCALE GENOMIC DNA]</scope>
</reference>
<dbReference type="SUPFAM" id="SSF52172">
    <property type="entry name" value="CheY-like"/>
    <property type="match status" value="1"/>
</dbReference>
<dbReference type="Pfam" id="PF00072">
    <property type="entry name" value="Response_reg"/>
    <property type="match status" value="1"/>
</dbReference>
<keyword evidence="2" id="KW-0902">Two-component regulatory system</keyword>
<dbReference type="GO" id="GO:0005829">
    <property type="term" value="C:cytosol"/>
    <property type="evidence" value="ECO:0007669"/>
    <property type="project" value="TreeGrafter"/>
</dbReference>
<protein>
    <recommendedName>
        <fullName evidence="7">Response regulatory domain-containing protein</fullName>
    </recommendedName>
</protein>
<dbReference type="GO" id="GO:0000976">
    <property type="term" value="F:transcription cis-regulatory region binding"/>
    <property type="evidence" value="ECO:0007669"/>
    <property type="project" value="TreeGrafter"/>
</dbReference>
<dbReference type="InterPro" id="IPR011006">
    <property type="entry name" value="CheY-like_superfamily"/>
</dbReference>
<dbReference type="InterPro" id="IPR039420">
    <property type="entry name" value="WalR-like"/>
</dbReference>
<dbReference type="GO" id="GO:0032993">
    <property type="term" value="C:protein-DNA complex"/>
    <property type="evidence" value="ECO:0007669"/>
    <property type="project" value="TreeGrafter"/>
</dbReference>
<keyword evidence="3" id="KW-0805">Transcription regulation</keyword>
<name>A0A1F5G4T4_9BACT</name>
<proteinExistence type="predicted"/>
<dbReference type="SMART" id="SM00448">
    <property type="entry name" value="REC"/>
    <property type="match status" value="1"/>
</dbReference>
<feature type="modified residue" description="4-aspartylphosphate" evidence="6">
    <location>
        <position position="52"/>
    </location>
</feature>
<organism evidence="8 9">
    <name type="scientific">Candidatus Curtissbacteria bacterium RBG_13_35_7</name>
    <dbReference type="NCBI Taxonomy" id="1797705"/>
    <lineage>
        <taxon>Bacteria</taxon>
        <taxon>Candidatus Curtissiibacteriota</taxon>
    </lineage>
</organism>
<evidence type="ECO:0000313" key="9">
    <source>
        <dbReference type="Proteomes" id="UP000176317"/>
    </source>
</evidence>
<dbReference type="GO" id="GO:0000156">
    <property type="term" value="F:phosphorelay response regulator activity"/>
    <property type="evidence" value="ECO:0007669"/>
    <property type="project" value="TreeGrafter"/>
</dbReference>
<dbReference type="EMBL" id="MFAT01000014">
    <property type="protein sequence ID" value="OGD86849.1"/>
    <property type="molecule type" value="Genomic_DNA"/>
</dbReference>
<evidence type="ECO:0000256" key="3">
    <source>
        <dbReference type="ARBA" id="ARBA00023015"/>
    </source>
</evidence>
<accession>A0A1F5G4T4</accession>
<keyword evidence="5" id="KW-0804">Transcription</keyword>
<dbReference type="GO" id="GO:0006355">
    <property type="term" value="P:regulation of DNA-templated transcription"/>
    <property type="evidence" value="ECO:0007669"/>
    <property type="project" value="TreeGrafter"/>
</dbReference>
<keyword evidence="1 6" id="KW-0597">Phosphoprotein</keyword>
<evidence type="ECO:0000256" key="1">
    <source>
        <dbReference type="ARBA" id="ARBA00022553"/>
    </source>
</evidence>
<evidence type="ECO:0000259" key="7">
    <source>
        <dbReference type="PROSITE" id="PS50110"/>
    </source>
</evidence>